<gene>
    <name evidence="2" type="ORF">E5K00_20360</name>
</gene>
<dbReference type="GO" id="GO:0016787">
    <property type="term" value="F:hydrolase activity"/>
    <property type="evidence" value="ECO:0007669"/>
    <property type="project" value="UniProtKB-KW"/>
</dbReference>
<reference evidence="2 3" key="1">
    <citation type="submission" date="2019-04" db="EMBL/GenBank/DDBJ databases">
        <authorList>
            <person name="Feng G."/>
            <person name="Zhang J."/>
            <person name="Zhu H."/>
        </authorList>
    </citation>
    <scope>NUCLEOTIDE SEQUENCE [LARGE SCALE GENOMIC DNA]</scope>
    <source>
        <strain evidence="2 3">JCM 31653</strain>
    </source>
</reference>
<proteinExistence type="predicted"/>
<protein>
    <submittedName>
        <fullName evidence="2">Alpha/beta hydrolase</fullName>
    </submittedName>
</protein>
<sequence length="262" mass="29518">MELQIKEQNGFQYVEGGSGQVLLLLHGLFGALSNWQDVISEFSTDHRVIIPLLPIYDMPLTQAGVPGLVNYVEDFLREMHLDQPLTVLGNSLGGHIALVYALRNPRMVQRLVLTGSSGLFEDSMGGSFPKRGNYDFVQERVAYTFYDPSIATKDLVDEVFNVTNSNTKVLRIISIARSAQRHNLGKELTKITVPTLLVWGLNDTITPPVVAHEFERLLPNAELHFLDHCCHVPMMERPQDFNRLLRQFLRRTAPKPALTPTV</sequence>
<dbReference type="PANTHER" id="PTHR43798:SF33">
    <property type="entry name" value="HYDROLASE, PUTATIVE (AFU_ORTHOLOGUE AFUA_2G14860)-RELATED"/>
    <property type="match status" value="1"/>
</dbReference>
<evidence type="ECO:0000259" key="1">
    <source>
        <dbReference type="Pfam" id="PF12146"/>
    </source>
</evidence>
<evidence type="ECO:0000313" key="3">
    <source>
        <dbReference type="Proteomes" id="UP000297549"/>
    </source>
</evidence>
<dbReference type="EMBL" id="SRLC01000003">
    <property type="protein sequence ID" value="TGE20357.1"/>
    <property type="molecule type" value="Genomic_DNA"/>
</dbReference>
<dbReference type="PANTHER" id="PTHR43798">
    <property type="entry name" value="MONOACYLGLYCEROL LIPASE"/>
    <property type="match status" value="1"/>
</dbReference>
<dbReference type="RefSeq" id="WP_135465159.1">
    <property type="nucleotide sequence ID" value="NZ_SRLC01000003.1"/>
</dbReference>
<name>A0A4Z0PRK2_9BACT</name>
<dbReference type="AlphaFoldDB" id="A0A4Z0PRK2"/>
<dbReference type="Proteomes" id="UP000297549">
    <property type="component" value="Unassembled WGS sequence"/>
</dbReference>
<dbReference type="SUPFAM" id="SSF53474">
    <property type="entry name" value="alpha/beta-Hydrolases"/>
    <property type="match status" value="1"/>
</dbReference>
<dbReference type="InterPro" id="IPR050266">
    <property type="entry name" value="AB_hydrolase_sf"/>
</dbReference>
<accession>A0A4Z0PRK2</accession>
<dbReference type="GO" id="GO:0016020">
    <property type="term" value="C:membrane"/>
    <property type="evidence" value="ECO:0007669"/>
    <property type="project" value="TreeGrafter"/>
</dbReference>
<dbReference type="InterPro" id="IPR022742">
    <property type="entry name" value="Hydrolase_4"/>
</dbReference>
<dbReference type="InterPro" id="IPR029058">
    <property type="entry name" value="AB_hydrolase_fold"/>
</dbReference>
<comment type="caution">
    <text evidence="2">The sequence shown here is derived from an EMBL/GenBank/DDBJ whole genome shotgun (WGS) entry which is preliminary data.</text>
</comment>
<dbReference type="InterPro" id="IPR000073">
    <property type="entry name" value="AB_hydrolase_1"/>
</dbReference>
<organism evidence="2 3">
    <name type="scientific">Hymenobacter aquaticus</name>
    <dbReference type="NCBI Taxonomy" id="1867101"/>
    <lineage>
        <taxon>Bacteria</taxon>
        <taxon>Pseudomonadati</taxon>
        <taxon>Bacteroidota</taxon>
        <taxon>Cytophagia</taxon>
        <taxon>Cytophagales</taxon>
        <taxon>Hymenobacteraceae</taxon>
        <taxon>Hymenobacter</taxon>
    </lineage>
</organism>
<dbReference type="PRINTS" id="PR00111">
    <property type="entry name" value="ABHYDROLASE"/>
</dbReference>
<dbReference type="Gene3D" id="3.40.50.1820">
    <property type="entry name" value="alpha/beta hydrolase"/>
    <property type="match status" value="1"/>
</dbReference>
<evidence type="ECO:0000313" key="2">
    <source>
        <dbReference type="EMBL" id="TGE20357.1"/>
    </source>
</evidence>
<feature type="domain" description="Serine aminopeptidase S33" evidence="1">
    <location>
        <begin position="74"/>
        <end position="237"/>
    </location>
</feature>
<keyword evidence="2" id="KW-0378">Hydrolase</keyword>
<dbReference type="Pfam" id="PF12146">
    <property type="entry name" value="Hydrolase_4"/>
    <property type="match status" value="1"/>
</dbReference>
<keyword evidence="3" id="KW-1185">Reference proteome</keyword>
<dbReference type="OrthoDB" id="9780932at2"/>